<dbReference type="GO" id="GO:0005886">
    <property type="term" value="C:plasma membrane"/>
    <property type="evidence" value="ECO:0007669"/>
    <property type="project" value="UniProtKB-SubCell"/>
</dbReference>
<evidence type="ECO:0008006" key="15">
    <source>
        <dbReference type="Google" id="ProtNLM"/>
    </source>
</evidence>
<feature type="transmembrane region" description="Helical" evidence="10">
    <location>
        <begin position="479"/>
        <end position="497"/>
    </location>
</feature>
<keyword evidence="5" id="KW-0592">Phosphate transport</keyword>
<feature type="transmembrane region" description="Helical" evidence="10">
    <location>
        <begin position="694"/>
        <end position="715"/>
    </location>
</feature>
<feature type="transmembrane region" description="Helical" evidence="10">
    <location>
        <begin position="1252"/>
        <end position="1269"/>
    </location>
</feature>
<evidence type="ECO:0000256" key="2">
    <source>
        <dbReference type="ARBA" id="ARBA00009665"/>
    </source>
</evidence>
<keyword evidence="4" id="KW-1003">Cell membrane</keyword>
<dbReference type="GO" id="GO:0016036">
    <property type="term" value="P:cellular response to phosphate starvation"/>
    <property type="evidence" value="ECO:0007669"/>
    <property type="project" value="TreeGrafter"/>
</dbReference>
<evidence type="ECO:0000256" key="6">
    <source>
        <dbReference type="ARBA" id="ARBA00022692"/>
    </source>
</evidence>
<feature type="transmembrane region" description="Helical" evidence="10">
    <location>
        <begin position="1223"/>
        <end position="1240"/>
    </location>
</feature>
<dbReference type="InterPro" id="IPR034092">
    <property type="entry name" value="PHO1_SPX"/>
</dbReference>
<dbReference type="Proteomes" id="UP000323000">
    <property type="component" value="Chromosome 2"/>
</dbReference>
<comment type="subcellular location">
    <subcellularLocation>
        <location evidence="1">Cell membrane</location>
        <topology evidence="1">Multi-pass membrane protein</topology>
    </subcellularLocation>
</comment>
<feature type="domain" description="SPX" evidence="12">
    <location>
        <begin position="1"/>
        <end position="278"/>
    </location>
</feature>
<evidence type="ECO:0000256" key="9">
    <source>
        <dbReference type="ARBA" id="ARBA00043939"/>
    </source>
</evidence>
<feature type="transmembrane region" description="Helical" evidence="10">
    <location>
        <begin position="1171"/>
        <end position="1190"/>
    </location>
</feature>
<gene>
    <name evidence="13" type="ORF">EZV62_005138</name>
</gene>
<feature type="transmembrane region" description="Helical" evidence="10">
    <location>
        <begin position="453"/>
        <end position="472"/>
    </location>
</feature>
<feature type="domain" description="SPX" evidence="12">
    <location>
        <begin position="719"/>
        <end position="996"/>
    </location>
</feature>
<dbReference type="EMBL" id="VAHF01000002">
    <property type="protein sequence ID" value="TXG70203.1"/>
    <property type="molecule type" value="Genomic_DNA"/>
</dbReference>
<dbReference type="CDD" id="cd14476">
    <property type="entry name" value="SPX_PHO1_like"/>
    <property type="match status" value="2"/>
</dbReference>
<feature type="domain" description="EXS" evidence="11">
    <location>
        <begin position="537"/>
        <end position="731"/>
    </location>
</feature>
<keyword evidence="8 10" id="KW-0472">Membrane</keyword>
<keyword evidence="6 10" id="KW-0812">Transmembrane</keyword>
<evidence type="ECO:0000313" key="14">
    <source>
        <dbReference type="Proteomes" id="UP000323000"/>
    </source>
</evidence>
<evidence type="ECO:0000256" key="4">
    <source>
        <dbReference type="ARBA" id="ARBA00022475"/>
    </source>
</evidence>
<feature type="transmembrane region" description="Helical" evidence="10">
    <location>
        <begin position="544"/>
        <end position="562"/>
    </location>
</feature>
<dbReference type="InterPro" id="IPR004342">
    <property type="entry name" value="EXS_C"/>
</dbReference>
<dbReference type="PANTHER" id="PTHR10783:SF4">
    <property type="entry name" value="PHOSPHATE TRANSPORTER PHO1 HOMOLOG 3"/>
    <property type="match status" value="1"/>
</dbReference>
<dbReference type="PROSITE" id="PS51380">
    <property type="entry name" value="EXS"/>
    <property type="match status" value="1"/>
</dbReference>
<dbReference type="Pfam" id="PF03124">
    <property type="entry name" value="EXS"/>
    <property type="match status" value="2"/>
</dbReference>
<dbReference type="InterPro" id="IPR004331">
    <property type="entry name" value="SPX_dom"/>
</dbReference>
<evidence type="ECO:0000256" key="8">
    <source>
        <dbReference type="ARBA" id="ARBA00023136"/>
    </source>
</evidence>
<keyword evidence="3" id="KW-0813">Transport</keyword>
<feature type="transmembrane region" description="Helical" evidence="10">
    <location>
        <begin position="413"/>
        <end position="433"/>
    </location>
</feature>
<dbReference type="AlphaFoldDB" id="A0A5C7ILM7"/>
<dbReference type="PANTHER" id="PTHR10783">
    <property type="entry name" value="XENOTROPIC AND POLYTROPIC RETROVIRUS RECEPTOR 1-RELATED"/>
    <property type="match status" value="1"/>
</dbReference>
<comment type="caution">
    <text evidence="13">The sequence shown here is derived from an EMBL/GenBank/DDBJ whole genome shotgun (WGS) entry which is preliminary data.</text>
</comment>
<dbReference type="GO" id="GO:0006817">
    <property type="term" value="P:phosphate ion transport"/>
    <property type="evidence" value="ECO:0007669"/>
    <property type="project" value="UniProtKB-KW"/>
</dbReference>
<feature type="transmembrane region" description="Helical" evidence="10">
    <location>
        <begin position="1043"/>
        <end position="1069"/>
    </location>
</feature>
<evidence type="ECO:0000256" key="1">
    <source>
        <dbReference type="ARBA" id="ARBA00004651"/>
    </source>
</evidence>
<dbReference type="OrthoDB" id="9970435at2759"/>
<feature type="transmembrane region" description="Helical" evidence="10">
    <location>
        <begin position="1131"/>
        <end position="1151"/>
    </location>
</feature>
<keyword evidence="14" id="KW-1185">Reference proteome</keyword>
<dbReference type="GO" id="GO:0000822">
    <property type="term" value="F:inositol hexakisphosphate binding"/>
    <property type="evidence" value="ECO:0007669"/>
    <property type="project" value="TreeGrafter"/>
</dbReference>
<sequence length="1271" mass="148507">MKFGKEFACQMVPEWQEAYMDYDLLKIFLKEIQWIKQRNKQAAAATEPASLTRALTLYRAYSGLIMQRHNHNHPMMMMTSSPSMKDIESSIVLNSVNRNGSHSYETTFLMANTEDGGEYEQQFFNRLDNEFNKVDKFYRFKVQEVMEEAEALSKQMDALIAFRIKALALQEALFDSTSSDDDDDPLDVLDNVELHNTLGTPYSIIRSFVNSTDQQKQVTFNRDTLKKVETKLKRAFIQFYHKIGLLKNYSFLNILAFSKIMKKYDKISSRSESTCYMNMMDNSYIGSSDELTKLMERVEVAFIKHFSNSNRRKGMNILRPKTKKAAHIVSFFTGIFSGCTVALILALVIIIRARHLLNKEGQNQYMENLFPLYSFFAFIFLHMVMYAGNIYYWRRYRINYSFIFGFKQGTELGYMDVLLVSFGVAVLALTSVLMNLDMEMDPKTNDYKALTELLPLGLVLLVIVIVICPLNILYRRSRFFVLSCLFHCICAPLYKVALQDFFLADQLTSQVQAFRSLEFYICYYGWGDYKLRQNTCKTNDVYDTFYIIVAVIPYWCRFLQCIRRVYEEKDRMQGYNAVTYFMTIIAISTRSAYSLYMGMGWKIIAGITSAIAAIYCTYWDLVVDWGLLQRHSKNRWLRDKLLVPSKTVYFAAMVLNVLLRFAWLQTVLDLKLDFLHEETVITIFASLEIIRRGIWNFFSFFFIYIVVFHSTLSFFEVRMKFGKEFACQMVPEWQEAYMDYDHLKTFLKEIQSIKQRNKQAAAATGPESLTRALTLYRAYSGLIIQRHKHNHPMMMMTSSPSMKDIESSIVLNSVNRNGSHSYKTTFLMATTEDGGEYEQEFFNRLDNEFNKVYRFYRFKVQEVMEEAETLSKQMDALIVFRIKALALQEALFDSMSSDDDDDPLDVLDRVELHNTLGTPYSIIRRFVNSTDQQKQVTFNRETLKKVETKLKRAFTQFYQKIGLLKSYSFLNILAFSKIMKKYDKITSRSESTCYMNMVDNSYIGSSDELTKLMERVEVAFIKHFLNSNRRKGMNILRPKTKKAAHIVSFFTGIFSGCTVALILALIIIIRARHLLNKEGKNQYMENLFPLYSFFAFIFLHMVMYAGNIYYWRRYRINYSFIFGFKQGTEMGCMDVLLVSFGVAVLALTSVLMNLDMEMDPKTNDYKALTELLPLGLVLVALQDFFLADQLTSQVQAFRSLEFYICYYGWGDYKLRQNTCKTNDVYDTFYIIVAVIPYWWRFLQVVRCSGGDGGQKMVIVWLFLIRLGFFRI</sequence>
<comment type="similarity">
    <text evidence="2">Belongs to the SYG1 (TC 2.A.94) family.</text>
</comment>
<feature type="transmembrane region" description="Helical" evidence="10">
    <location>
        <begin position="371"/>
        <end position="392"/>
    </location>
</feature>
<feature type="transmembrane region" description="Helical" evidence="10">
    <location>
        <begin position="641"/>
        <end position="663"/>
    </location>
</feature>
<evidence type="ECO:0000256" key="10">
    <source>
        <dbReference type="SAM" id="Phobius"/>
    </source>
</evidence>
<accession>A0A5C7ILM7</accession>
<evidence type="ECO:0000256" key="5">
    <source>
        <dbReference type="ARBA" id="ARBA00022592"/>
    </source>
</evidence>
<feature type="transmembrane region" description="Helical" evidence="10">
    <location>
        <begin position="599"/>
        <end position="621"/>
    </location>
</feature>
<feature type="transmembrane region" description="Helical" evidence="10">
    <location>
        <begin position="574"/>
        <end position="593"/>
    </location>
</feature>
<proteinExistence type="inferred from homology"/>
<reference evidence="14" key="1">
    <citation type="journal article" date="2019" name="Gigascience">
        <title>De novo genome assembly of the endangered Acer yangbiense, a plant species with extremely small populations endemic to Yunnan Province, China.</title>
        <authorList>
            <person name="Yang J."/>
            <person name="Wariss H.M."/>
            <person name="Tao L."/>
            <person name="Zhang R."/>
            <person name="Yun Q."/>
            <person name="Hollingsworth P."/>
            <person name="Dao Z."/>
            <person name="Luo G."/>
            <person name="Guo H."/>
            <person name="Ma Y."/>
            <person name="Sun W."/>
        </authorList>
    </citation>
    <scope>NUCLEOTIDE SEQUENCE [LARGE SCALE GENOMIC DNA]</scope>
    <source>
        <strain evidence="14">cv. Malutang</strain>
    </source>
</reference>
<dbReference type="PROSITE" id="PS51382">
    <property type="entry name" value="SPX"/>
    <property type="match status" value="2"/>
</dbReference>
<keyword evidence="7 10" id="KW-1133">Transmembrane helix</keyword>
<evidence type="ECO:0000259" key="11">
    <source>
        <dbReference type="PROSITE" id="PS51380"/>
    </source>
</evidence>
<organism evidence="13 14">
    <name type="scientific">Acer yangbiense</name>
    <dbReference type="NCBI Taxonomy" id="1000413"/>
    <lineage>
        <taxon>Eukaryota</taxon>
        <taxon>Viridiplantae</taxon>
        <taxon>Streptophyta</taxon>
        <taxon>Embryophyta</taxon>
        <taxon>Tracheophyta</taxon>
        <taxon>Spermatophyta</taxon>
        <taxon>Magnoliopsida</taxon>
        <taxon>eudicotyledons</taxon>
        <taxon>Gunneridae</taxon>
        <taxon>Pentapetalae</taxon>
        <taxon>rosids</taxon>
        <taxon>malvids</taxon>
        <taxon>Sapindales</taxon>
        <taxon>Sapindaceae</taxon>
        <taxon>Hippocastanoideae</taxon>
        <taxon>Acereae</taxon>
        <taxon>Acer</taxon>
    </lineage>
</organism>
<protein>
    <recommendedName>
        <fullName evidence="15">SPX domain-containing protein</fullName>
    </recommendedName>
</protein>
<name>A0A5C7ILM7_9ROSI</name>
<feature type="transmembrane region" description="Helical" evidence="10">
    <location>
        <begin position="325"/>
        <end position="351"/>
    </location>
</feature>
<evidence type="ECO:0000256" key="3">
    <source>
        <dbReference type="ARBA" id="ARBA00022448"/>
    </source>
</evidence>
<evidence type="ECO:0000313" key="13">
    <source>
        <dbReference type="EMBL" id="TXG70203.1"/>
    </source>
</evidence>
<evidence type="ECO:0000256" key="7">
    <source>
        <dbReference type="ARBA" id="ARBA00022989"/>
    </source>
</evidence>
<dbReference type="Pfam" id="PF03105">
    <property type="entry name" value="SPX"/>
    <property type="match status" value="2"/>
</dbReference>
<feature type="transmembrane region" description="Helical" evidence="10">
    <location>
        <begin position="1089"/>
        <end position="1110"/>
    </location>
</feature>
<evidence type="ECO:0000259" key="12">
    <source>
        <dbReference type="PROSITE" id="PS51382"/>
    </source>
</evidence>
<dbReference type="GO" id="GO:0005802">
    <property type="term" value="C:trans-Golgi network"/>
    <property type="evidence" value="ECO:0007669"/>
    <property type="project" value="TreeGrafter"/>
</dbReference>
<comment type="function">
    <text evidence="9">May transport inorganic phosphate (Pi).</text>
</comment>